<sequence length="368" mass="39372">MNGGLVRDLLSAEAPRSVRVDWDRVEAWLGTGLPTDYRDMADRFGSLFVGDWLWVHAPVRLADHPSFDKELAGVRSEARDACDASGLPAPGFHPKKGGLLPFGSGRGGEGLFWDTTAPDPDAWPVVVLAHARGAYGNASWIHTGLPLVPFLEALMTTGVGTAPHALGPLPARVGRTYGDAATSRWTPPDRAARNDPRRKALTTGSGLAALTALVPPAVDLVPVAADDGLPADYRALMETYGAGTWRGWLRVQHPDELESESWRRLSEAVAPLRNDDFLPFADSIDGDVLGWVRTGQPDRWPLAWVPRHAESGPAMGLTLTQALLAWLRGTPVDAVFASPDPDVDLVDQATFAPVGRPAAGESTEAPTT</sequence>
<keyword evidence="2" id="KW-1185">Reference proteome</keyword>
<evidence type="ECO:0000313" key="2">
    <source>
        <dbReference type="Proteomes" id="UP000597341"/>
    </source>
</evidence>
<dbReference type="SUPFAM" id="SSF160631">
    <property type="entry name" value="SMI1/KNR4-like"/>
    <property type="match status" value="1"/>
</dbReference>
<organism evidence="1 2">
    <name type="scientific">Nocardioides flavus</name>
    <name type="common">ex Wang et al. 2016</name>
    <dbReference type="NCBI Taxonomy" id="2058780"/>
    <lineage>
        <taxon>Bacteria</taxon>
        <taxon>Bacillati</taxon>
        <taxon>Actinomycetota</taxon>
        <taxon>Actinomycetes</taxon>
        <taxon>Propionibacteriales</taxon>
        <taxon>Nocardioidaceae</taxon>
        <taxon>Nocardioides</taxon>
    </lineage>
</organism>
<comment type="caution">
    <text evidence="1">The sequence shown here is derived from an EMBL/GenBank/DDBJ whole genome shotgun (WGS) entry which is preliminary data.</text>
</comment>
<accession>A0ABQ3HK17</accession>
<dbReference type="InterPro" id="IPR037883">
    <property type="entry name" value="Knr4/Smi1-like_sf"/>
</dbReference>
<dbReference type="Proteomes" id="UP000597341">
    <property type="component" value="Unassembled WGS sequence"/>
</dbReference>
<reference evidence="2" key="1">
    <citation type="journal article" date="2019" name="Int. J. Syst. Evol. Microbiol.">
        <title>The Global Catalogue of Microorganisms (GCM) 10K type strain sequencing project: providing services to taxonomists for standard genome sequencing and annotation.</title>
        <authorList>
            <consortium name="The Broad Institute Genomics Platform"/>
            <consortium name="The Broad Institute Genome Sequencing Center for Infectious Disease"/>
            <person name="Wu L."/>
            <person name="Ma J."/>
        </authorList>
    </citation>
    <scope>NUCLEOTIDE SEQUENCE [LARGE SCALE GENOMIC DNA]</scope>
    <source>
        <strain evidence="2">CGMCC 1.12791</strain>
    </source>
</reference>
<evidence type="ECO:0000313" key="1">
    <source>
        <dbReference type="EMBL" id="GHE17253.1"/>
    </source>
</evidence>
<proteinExistence type="predicted"/>
<dbReference type="RefSeq" id="WP_191279202.1">
    <property type="nucleotide sequence ID" value="NZ_BNAD01000004.1"/>
</dbReference>
<name>A0ABQ3HK17_9ACTN</name>
<protein>
    <recommendedName>
        <fullName evidence="3">SMI1/KNR4 family protein</fullName>
    </recommendedName>
</protein>
<evidence type="ECO:0008006" key="3">
    <source>
        <dbReference type="Google" id="ProtNLM"/>
    </source>
</evidence>
<dbReference type="EMBL" id="BNAD01000004">
    <property type="protein sequence ID" value="GHE17253.1"/>
    <property type="molecule type" value="Genomic_DNA"/>
</dbReference>
<gene>
    <name evidence="1" type="ORF">GCM10011376_18630</name>
</gene>